<name>A0A7J8I2W2_MOLMO</name>
<evidence type="ECO:0000313" key="2">
    <source>
        <dbReference type="Proteomes" id="UP000550707"/>
    </source>
</evidence>
<sequence length="63" mass="6610">MGPGGAHGCSPPRVCILKPRPLPPDSLGGEFLPPGVPPAHLCFSIVLLLARLWLEANVRGLMS</sequence>
<dbReference type="AlphaFoldDB" id="A0A7J8I2W2"/>
<accession>A0A7J8I2W2</accession>
<dbReference type="Proteomes" id="UP000550707">
    <property type="component" value="Unassembled WGS sequence"/>
</dbReference>
<organism evidence="1 2">
    <name type="scientific">Molossus molossus</name>
    <name type="common">Pallas' mastiff bat</name>
    <name type="synonym">Vespertilio molossus</name>
    <dbReference type="NCBI Taxonomy" id="27622"/>
    <lineage>
        <taxon>Eukaryota</taxon>
        <taxon>Metazoa</taxon>
        <taxon>Chordata</taxon>
        <taxon>Craniata</taxon>
        <taxon>Vertebrata</taxon>
        <taxon>Euteleostomi</taxon>
        <taxon>Mammalia</taxon>
        <taxon>Eutheria</taxon>
        <taxon>Laurasiatheria</taxon>
        <taxon>Chiroptera</taxon>
        <taxon>Yangochiroptera</taxon>
        <taxon>Molossidae</taxon>
        <taxon>Molossus</taxon>
    </lineage>
</organism>
<protein>
    <submittedName>
        <fullName evidence="1">Trefoil factor 3</fullName>
    </submittedName>
</protein>
<evidence type="ECO:0000313" key="1">
    <source>
        <dbReference type="EMBL" id="KAF6478631.1"/>
    </source>
</evidence>
<comment type="caution">
    <text evidence="1">The sequence shown here is derived from an EMBL/GenBank/DDBJ whole genome shotgun (WGS) entry which is preliminary data.</text>
</comment>
<gene>
    <name evidence="1" type="ORF">HJG59_018057</name>
</gene>
<reference evidence="1 2" key="1">
    <citation type="journal article" date="2020" name="Nature">
        <title>Six reference-quality genomes reveal evolution of bat adaptations.</title>
        <authorList>
            <person name="Jebb D."/>
            <person name="Huang Z."/>
            <person name="Pippel M."/>
            <person name="Hughes G.M."/>
            <person name="Lavrichenko K."/>
            <person name="Devanna P."/>
            <person name="Winkler S."/>
            <person name="Jermiin L.S."/>
            <person name="Skirmuntt E.C."/>
            <person name="Katzourakis A."/>
            <person name="Burkitt-Gray L."/>
            <person name="Ray D.A."/>
            <person name="Sullivan K.A.M."/>
            <person name="Roscito J.G."/>
            <person name="Kirilenko B.M."/>
            <person name="Davalos L.M."/>
            <person name="Corthals A.P."/>
            <person name="Power M.L."/>
            <person name="Jones G."/>
            <person name="Ransome R.D."/>
            <person name="Dechmann D.K.N."/>
            <person name="Locatelli A.G."/>
            <person name="Puechmaille S.J."/>
            <person name="Fedrigo O."/>
            <person name="Jarvis E.D."/>
            <person name="Hiller M."/>
            <person name="Vernes S.C."/>
            <person name="Myers E.W."/>
            <person name="Teeling E.C."/>
        </authorList>
    </citation>
    <scope>NUCLEOTIDE SEQUENCE [LARGE SCALE GENOMIC DNA]</scope>
    <source>
        <strain evidence="1">MMolMol1</strain>
        <tissue evidence="1">Muscle</tissue>
    </source>
</reference>
<dbReference type="EMBL" id="JACASF010000005">
    <property type="protein sequence ID" value="KAF6478631.1"/>
    <property type="molecule type" value="Genomic_DNA"/>
</dbReference>
<keyword evidence="2" id="KW-1185">Reference proteome</keyword>
<proteinExistence type="predicted"/>